<reference evidence="1 2" key="1">
    <citation type="submission" date="2019-05" db="EMBL/GenBank/DDBJ databases">
        <title>Another draft genome of Portunus trituberculatus and its Hox gene families provides insights of decapod evolution.</title>
        <authorList>
            <person name="Jeong J.-H."/>
            <person name="Song I."/>
            <person name="Kim S."/>
            <person name="Choi T."/>
            <person name="Kim D."/>
            <person name="Ryu S."/>
            <person name="Kim W."/>
        </authorList>
    </citation>
    <scope>NUCLEOTIDE SEQUENCE [LARGE SCALE GENOMIC DNA]</scope>
    <source>
        <tissue evidence="1">Muscle</tissue>
    </source>
</reference>
<gene>
    <name evidence="1" type="ORF">E2C01_035251</name>
</gene>
<dbReference type="Proteomes" id="UP000324222">
    <property type="component" value="Unassembled WGS sequence"/>
</dbReference>
<sequence>MTPALWPHSPVPQAVHNAWHTHFNTYGKHAHCCEVWAHPGKGRGRLVEGVGQQTRQDQGDRHHHRHQQLMALGKMTKLIYYVWKVLTQWSQYHLIPQYVVEAHNYQECKML</sequence>
<accession>A0A5B7F3R1</accession>
<dbReference type="EMBL" id="VSRR010005139">
    <property type="protein sequence ID" value="MPC41651.1"/>
    <property type="molecule type" value="Genomic_DNA"/>
</dbReference>
<name>A0A5B7F3R1_PORTR</name>
<keyword evidence="2" id="KW-1185">Reference proteome</keyword>
<dbReference type="AlphaFoldDB" id="A0A5B7F3R1"/>
<protein>
    <submittedName>
        <fullName evidence="1">Uncharacterized protein</fullName>
    </submittedName>
</protein>
<organism evidence="1 2">
    <name type="scientific">Portunus trituberculatus</name>
    <name type="common">Swimming crab</name>
    <name type="synonym">Neptunus trituberculatus</name>
    <dbReference type="NCBI Taxonomy" id="210409"/>
    <lineage>
        <taxon>Eukaryota</taxon>
        <taxon>Metazoa</taxon>
        <taxon>Ecdysozoa</taxon>
        <taxon>Arthropoda</taxon>
        <taxon>Crustacea</taxon>
        <taxon>Multicrustacea</taxon>
        <taxon>Malacostraca</taxon>
        <taxon>Eumalacostraca</taxon>
        <taxon>Eucarida</taxon>
        <taxon>Decapoda</taxon>
        <taxon>Pleocyemata</taxon>
        <taxon>Brachyura</taxon>
        <taxon>Eubrachyura</taxon>
        <taxon>Portunoidea</taxon>
        <taxon>Portunidae</taxon>
        <taxon>Portuninae</taxon>
        <taxon>Portunus</taxon>
    </lineage>
</organism>
<proteinExistence type="predicted"/>
<evidence type="ECO:0000313" key="2">
    <source>
        <dbReference type="Proteomes" id="UP000324222"/>
    </source>
</evidence>
<comment type="caution">
    <text evidence="1">The sequence shown here is derived from an EMBL/GenBank/DDBJ whole genome shotgun (WGS) entry which is preliminary data.</text>
</comment>
<evidence type="ECO:0000313" key="1">
    <source>
        <dbReference type="EMBL" id="MPC41651.1"/>
    </source>
</evidence>